<evidence type="ECO:0000313" key="7">
    <source>
        <dbReference type="EMBL" id="RFU77284.1"/>
    </source>
</evidence>
<evidence type="ECO:0000259" key="6">
    <source>
        <dbReference type="Pfam" id="PF08240"/>
    </source>
</evidence>
<dbReference type="OrthoDB" id="3941538at2759"/>
<dbReference type="AlphaFoldDB" id="A0A395NMY5"/>
<evidence type="ECO:0000256" key="3">
    <source>
        <dbReference type="ARBA" id="ARBA00022833"/>
    </source>
</evidence>
<dbReference type="Gene3D" id="1.20.58.340">
    <property type="entry name" value="Magnesium transport protein CorA, transmembrane region"/>
    <property type="match status" value="1"/>
</dbReference>
<gene>
    <name evidence="7" type="ORF">TARUN_4960</name>
</gene>
<feature type="domain" description="Alcohol dehydrogenase-like N-terminal" evidence="6">
    <location>
        <begin position="63"/>
        <end position="186"/>
    </location>
</feature>
<dbReference type="Pfam" id="PF08240">
    <property type="entry name" value="ADH_N"/>
    <property type="match status" value="1"/>
</dbReference>
<sequence>MATSKAAYVAEKVIGHDDNAITQQDVSGYQQTGEAGTKMKALVWKGKQKVEIVDVPKPNLLEDTDVILKVTGSTVCGSDLHLYHGAVVQLADGDILGHEFCGIVEQVGSAINKVQVGKRYVASFQIACGDCFFCKQKLSSQCEKTNANTAAKSLYGGRTAGIFGYSHLTGGFAGGQAEYVRVPLADVNLLEIPEGVSDEKALYLSDVLCTSYHAVKDTAVYQGDEVAIFGAGPIGQMAGVFALGEGASKVIFVDTEPRLTFIREHFPAEHSDKLFFIDYKKLSHGITSKETVVSMLKDMCGGRGPDVAIECAAGEYAKGWMHWLEIAVGAETDTSEIVNEMIEGVRNYGRCGITGVYVAYTNHFNIGSLMQRGIRLIGNGQAPVHKYWEELLAKIQKGELNPLQMVSHRVRLEDLDKVYAKFDAKEDSMQKVFVETKFSLPKESESPEITSHRPILAPNTAMNQPEVVNYDVLEAALQEREKWQGIWPAVRVVDFCKGQTIDRAFELAAELETFLKEKSQAQLRLILLEIRQVTPSSKSHRQGEIISAAVNPAMLRCLREHAGLFNTFIEATCGIGHWYSAKHMCYDNGCDDHRGGRAKFEMFYEYIPQERSHSCTQLSTDFKSTTYFCLSLPGSVLARLMRDVAANAQLATRPFYLETLIADEAMRTWQRDIALKRTELKSLDKIIDHSEVNNRSINELHALARQWHILARNLSDYAALMKFFKSASQRYPSIGVYRLEEMAILNGTLEYLDSSCQSLNRLISDYSGRTKTRIDLLYHLANQAESQSTRELAELARQDSAAMLTIAAVTLLFLPGTFIASILSTTIFNFADGEMQVYKKWWIFPVTVVPFTILVFIVWFAWLGRKRRSAERR</sequence>
<dbReference type="GO" id="GO:0008270">
    <property type="term" value="F:zinc ion binding"/>
    <property type="evidence" value="ECO:0007669"/>
    <property type="project" value="InterPro"/>
</dbReference>
<protein>
    <submittedName>
        <fullName evidence="7">S-hydroxymethylglutathione dehydrogenase alcohol dehydrogenase</fullName>
    </submittedName>
</protein>
<evidence type="ECO:0000256" key="1">
    <source>
        <dbReference type="ARBA" id="ARBA00001947"/>
    </source>
</evidence>
<comment type="cofactor">
    <cofactor evidence="1">
        <name>Zn(2+)</name>
        <dbReference type="ChEBI" id="CHEBI:29105"/>
    </cofactor>
</comment>
<organism evidence="7 8">
    <name type="scientific">Trichoderma arundinaceum</name>
    <dbReference type="NCBI Taxonomy" id="490622"/>
    <lineage>
        <taxon>Eukaryota</taxon>
        <taxon>Fungi</taxon>
        <taxon>Dikarya</taxon>
        <taxon>Ascomycota</taxon>
        <taxon>Pezizomycotina</taxon>
        <taxon>Sordariomycetes</taxon>
        <taxon>Hypocreomycetidae</taxon>
        <taxon>Hypocreales</taxon>
        <taxon>Hypocreaceae</taxon>
        <taxon>Trichoderma</taxon>
    </lineage>
</organism>
<dbReference type="EMBL" id="PXOA01000290">
    <property type="protein sequence ID" value="RFU77284.1"/>
    <property type="molecule type" value="Genomic_DNA"/>
</dbReference>
<evidence type="ECO:0000256" key="4">
    <source>
        <dbReference type="ARBA" id="ARBA00023002"/>
    </source>
</evidence>
<keyword evidence="5" id="KW-0472">Membrane</keyword>
<dbReference type="PROSITE" id="PS00059">
    <property type="entry name" value="ADH_ZINC"/>
    <property type="match status" value="1"/>
</dbReference>
<keyword evidence="2" id="KW-0479">Metal-binding</keyword>
<keyword evidence="4" id="KW-0560">Oxidoreductase</keyword>
<feature type="transmembrane region" description="Helical" evidence="5">
    <location>
        <begin position="842"/>
        <end position="863"/>
    </location>
</feature>
<dbReference type="SUPFAM" id="SSF51735">
    <property type="entry name" value="NAD(P)-binding Rossmann-fold domains"/>
    <property type="match status" value="1"/>
</dbReference>
<dbReference type="Gene3D" id="3.40.50.720">
    <property type="entry name" value="NAD(P)-binding Rossmann-like Domain"/>
    <property type="match status" value="1"/>
</dbReference>
<dbReference type="InterPro" id="IPR002328">
    <property type="entry name" value="ADH_Zn_CS"/>
</dbReference>
<keyword evidence="5" id="KW-0812">Transmembrane</keyword>
<dbReference type="STRING" id="490622.A0A395NMY5"/>
<evidence type="ECO:0000256" key="5">
    <source>
        <dbReference type="SAM" id="Phobius"/>
    </source>
</evidence>
<dbReference type="CDD" id="cd08283">
    <property type="entry name" value="FDH_like_1"/>
    <property type="match status" value="1"/>
</dbReference>
<dbReference type="PANTHER" id="PTHR42813:SF1">
    <property type="entry name" value="DEHYDROGENASE, PUTATIVE (AFU_ORTHOLOGUE AFUA_5G03930)-RELATED"/>
    <property type="match status" value="1"/>
</dbReference>
<dbReference type="Gene3D" id="3.90.180.10">
    <property type="entry name" value="Medium-chain alcohol dehydrogenases, catalytic domain"/>
    <property type="match status" value="1"/>
</dbReference>
<dbReference type="PANTHER" id="PTHR42813">
    <property type="entry name" value="ZINC-TYPE ALCOHOL DEHYDROGENASE-LIKE"/>
    <property type="match status" value="1"/>
</dbReference>
<evidence type="ECO:0000256" key="2">
    <source>
        <dbReference type="ARBA" id="ARBA00022723"/>
    </source>
</evidence>
<proteinExistence type="predicted"/>
<dbReference type="GO" id="GO:0016491">
    <property type="term" value="F:oxidoreductase activity"/>
    <property type="evidence" value="ECO:0007669"/>
    <property type="project" value="UniProtKB-KW"/>
</dbReference>
<comment type="caution">
    <text evidence="7">The sequence shown here is derived from an EMBL/GenBank/DDBJ whole genome shotgun (WGS) entry which is preliminary data.</text>
</comment>
<dbReference type="InterPro" id="IPR036291">
    <property type="entry name" value="NAD(P)-bd_dom_sf"/>
</dbReference>
<evidence type="ECO:0000313" key="8">
    <source>
        <dbReference type="Proteomes" id="UP000266272"/>
    </source>
</evidence>
<name>A0A395NMY5_TRIAR</name>
<accession>A0A395NMY5</accession>
<dbReference type="SUPFAM" id="SSF50129">
    <property type="entry name" value="GroES-like"/>
    <property type="match status" value="1"/>
</dbReference>
<dbReference type="InterPro" id="IPR011032">
    <property type="entry name" value="GroES-like_sf"/>
</dbReference>
<dbReference type="InterPro" id="IPR013154">
    <property type="entry name" value="ADH-like_N"/>
</dbReference>
<keyword evidence="5" id="KW-1133">Transmembrane helix</keyword>
<feature type="transmembrane region" description="Helical" evidence="5">
    <location>
        <begin position="801"/>
        <end position="822"/>
    </location>
</feature>
<dbReference type="Proteomes" id="UP000266272">
    <property type="component" value="Unassembled WGS sequence"/>
</dbReference>
<keyword evidence="8" id="KW-1185">Reference proteome</keyword>
<keyword evidence="3" id="KW-0862">Zinc</keyword>
<reference evidence="7 8" key="1">
    <citation type="journal article" date="2018" name="PLoS Pathog.">
        <title>Evolution of structural diversity of trichothecenes, a family of toxins produced by plant pathogenic and entomopathogenic fungi.</title>
        <authorList>
            <person name="Proctor R.H."/>
            <person name="McCormick S.P."/>
            <person name="Kim H.S."/>
            <person name="Cardoza R.E."/>
            <person name="Stanley A.M."/>
            <person name="Lindo L."/>
            <person name="Kelly A."/>
            <person name="Brown D.W."/>
            <person name="Lee T."/>
            <person name="Vaughan M.M."/>
            <person name="Alexander N.J."/>
            <person name="Busman M."/>
            <person name="Gutierrez S."/>
        </authorList>
    </citation>
    <scope>NUCLEOTIDE SEQUENCE [LARGE SCALE GENOMIC DNA]</scope>
    <source>
        <strain evidence="7 8">IBT 40837</strain>
    </source>
</reference>